<dbReference type="Gene3D" id="3.20.20.100">
    <property type="entry name" value="NADP-dependent oxidoreductase domain"/>
    <property type="match status" value="1"/>
</dbReference>
<dbReference type="AlphaFoldDB" id="A0A6B2LA93"/>
<proteinExistence type="predicted"/>
<dbReference type="SUPFAM" id="SSF51430">
    <property type="entry name" value="NAD(P)-linked oxidoreductase"/>
    <property type="match status" value="1"/>
</dbReference>
<evidence type="ECO:0000259" key="2">
    <source>
        <dbReference type="Pfam" id="PF00248"/>
    </source>
</evidence>
<dbReference type="PANTHER" id="PTHR43364:SF4">
    <property type="entry name" value="NAD(P)-LINKED OXIDOREDUCTASE SUPERFAMILY PROTEIN"/>
    <property type="match status" value="1"/>
</dbReference>
<dbReference type="PANTHER" id="PTHR43364">
    <property type="entry name" value="NADH-SPECIFIC METHYLGLYOXAL REDUCTASE-RELATED"/>
    <property type="match status" value="1"/>
</dbReference>
<dbReference type="InterPro" id="IPR023210">
    <property type="entry name" value="NADP_OxRdtase_dom"/>
</dbReference>
<protein>
    <recommendedName>
        <fullName evidence="2">NADP-dependent oxidoreductase domain-containing protein</fullName>
    </recommendedName>
</protein>
<name>A0A6B2LA93_9EUKA</name>
<dbReference type="EMBL" id="GIBP01004851">
    <property type="protein sequence ID" value="NDV33820.1"/>
    <property type="molecule type" value="Transcribed_RNA"/>
</dbReference>
<dbReference type="CDD" id="cd19075">
    <property type="entry name" value="AKR_AKR7A1-5"/>
    <property type="match status" value="1"/>
</dbReference>
<reference evidence="3" key="1">
    <citation type="journal article" date="2020" name="J. Eukaryot. Microbiol.">
        <title>De novo Sequencing, Assembly and Annotation of the Transcriptome for the Free-Living Testate Amoeba Arcella intermedia.</title>
        <authorList>
            <person name="Ribeiro G.M."/>
            <person name="Porfirio-Sousa A.L."/>
            <person name="Maurer-Alcala X.X."/>
            <person name="Katz L.A."/>
            <person name="Lahr D.J.G."/>
        </authorList>
    </citation>
    <scope>NUCLEOTIDE SEQUENCE</scope>
</reference>
<dbReference type="InterPro" id="IPR050523">
    <property type="entry name" value="AKR_Detox_Biosynth"/>
</dbReference>
<feature type="domain" description="NADP-dependent oxidoreductase" evidence="2">
    <location>
        <begin position="1"/>
        <end position="306"/>
    </location>
</feature>
<evidence type="ECO:0000313" key="3">
    <source>
        <dbReference type="EMBL" id="NDV33820.1"/>
    </source>
</evidence>
<organism evidence="3">
    <name type="scientific">Arcella intermedia</name>
    <dbReference type="NCBI Taxonomy" id="1963864"/>
    <lineage>
        <taxon>Eukaryota</taxon>
        <taxon>Amoebozoa</taxon>
        <taxon>Tubulinea</taxon>
        <taxon>Elardia</taxon>
        <taxon>Arcellinida</taxon>
        <taxon>Sphaerothecina</taxon>
        <taxon>Arcellidae</taxon>
        <taxon>Arcella</taxon>
    </lineage>
</organism>
<sequence length="318" mass="35654">MGTMGVGGPLDVQKTRIVLDMFKAHQHQEIDTAVLYQGGKTERVLGEAGLGGLTVATKVNPWFDVNRGVSTDSPCKGLAPEAVRKQIQKSLAALGAKKVDLLYLHAPDHDTPIEDTLQTIHELHQSEVFEEWGLSNFASWQVVHIYHLCKANNWKPPTVYQGMYNCLTRNVEKELFPALRLCGMRFYAYNPLAGGILTGKYQLKDNPQEGRFSGKTVWGVKYRERFWKDEIFEAVEKIKSQGEAHKITPIEAAMSWMYFHSALKGELGDGVIIGGSSVDQIKENLGVIQNLKPLPADLLETIEQAWIQAQPNCPQYFR</sequence>
<dbReference type="GO" id="GO:0016491">
    <property type="term" value="F:oxidoreductase activity"/>
    <property type="evidence" value="ECO:0007669"/>
    <property type="project" value="UniProtKB-KW"/>
</dbReference>
<accession>A0A6B2LA93</accession>
<dbReference type="Pfam" id="PF00248">
    <property type="entry name" value="Aldo_ket_red"/>
    <property type="match status" value="1"/>
</dbReference>
<dbReference type="InterPro" id="IPR036812">
    <property type="entry name" value="NAD(P)_OxRdtase_dom_sf"/>
</dbReference>
<keyword evidence="1" id="KW-0560">Oxidoreductase</keyword>
<evidence type="ECO:0000256" key="1">
    <source>
        <dbReference type="ARBA" id="ARBA00023002"/>
    </source>
</evidence>